<keyword evidence="1" id="KW-1133">Transmembrane helix</keyword>
<protein>
    <submittedName>
        <fullName evidence="2">Uncharacterized protein</fullName>
    </submittedName>
</protein>
<sequence>MLGVITSLLVFLVSFGVWIVAVHYFAKAILWEADAGVVGIASVVSYILLISPFLAMYRG</sequence>
<keyword evidence="1" id="KW-0812">Transmembrane</keyword>
<feature type="transmembrane region" description="Helical" evidence="1">
    <location>
        <begin position="7"/>
        <end position="26"/>
    </location>
</feature>
<proteinExistence type="predicted"/>
<dbReference type="Proteomes" id="UP000045824">
    <property type="component" value="Unassembled WGS sequence"/>
</dbReference>
<dbReference type="RefSeq" id="WP_050119402.1">
    <property type="nucleotide sequence ID" value="NZ_CAWMAB010000007.1"/>
</dbReference>
<name>A0A0T9L9Y0_YERKR</name>
<organism evidence="2 3">
    <name type="scientific">Yersinia kristensenii</name>
    <dbReference type="NCBI Taxonomy" id="28152"/>
    <lineage>
        <taxon>Bacteria</taxon>
        <taxon>Pseudomonadati</taxon>
        <taxon>Pseudomonadota</taxon>
        <taxon>Gammaproteobacteria</taxon>
        <taxon>Enterobacterales</taxon>
        <taxon>Yersiniaceae</taxon>
        <taxon>Yersinia</taxon>
    </lineage>
</organism>
<dbReference type="AlphaFoldDB" id="A0A0T9L9Y0"/>
<gene>
    <name evidence="2" type="ORF">ERS008491_02060</name>
</gene>
<reference evidence="2 3" key="1">
    <citation type="submission" date="2015-03" db="EMBL/GenBank/DDBJ databases">
        <authorList>
            <person name="Murphy D."/>
        </authorList>
    </citation>
    <scope>NUCLEOTIDE SEQUENCE [LARGE SCALE GENOMIC DNA]</scope>
    <source>
        <strain evidence="2 3">FCF326</strain>
    </source>
</reference>
<feature type="transmembrane region" description="Helical" evidence="1">
    <location>
        <begin position="38"/>
        <end position="57"/>
    </location>
</feature>
<accession>A0A0T9L9Y0</accession>
<dbReference type="EMBL" id="CPYI01000007">
    <property type="protein sequence ID" value="CNE71508.1"/>
    <property type="molecule type" value="Genomic_DNA"/>
</dbReference>
<evidence type="ECO:0000313" key="3">
    <source>
        <dbReference type="Proteomes" id="UP000045824"/>
    </source>
</evidence>
<keyword evidence="1" id="KW-0472">Membrane</keyword>
<evidence type="ECO:0000256" key="1">
    <source>
        <dbReference type="SAM" id="Phobius"/>
    </source>
</evidence>
<evidence type="ECO:0000313" key="2">
    <source>
        <dbReference type="EMBL" id="CNE71508.1"/>
    </source>
</evidence>